<evidence type="ECO:0000313" key="10">
    <source>
        <dbReference type="Proteomes" id="UP001630127"/>
    </source>
</evidence>
<dbReference type="Proteomes" id="UP001630127">
    <property type="component" value="Unassembled WGS sequence"/>
</dbReference>
<sequence length="377" mass="42249">MKMKEFKYEELEEATENFSQSRLIGKGSHGYVYKGILKNSHNHNENDRQLVAVKKQSLGLRKLKDNSKLENEVNILSSLPKSLSLINLLGISHDSDNNKVLVMEYMPNGTLDEMLHGAASVTCSDPPAWPKRAQIAVQIAKAVQFLHEANPPIVHRDIKSANILFNSDWNARLADLGLAIQMIDDDDNSMNREINSLNRPAGTIGYLDPSYTVPSKLSTKIDIFSFGVLLLEILSGKKAMDVTRSPSSIVEWAIPIIQKNQILEICDKRVPISRYLEGTLRKMLSIASRCVLEREESRPSIGEIVRELENNCVVVEPVMRFPVWMINLARNLIQRKTKNSAANGATTIICAEHQENGRVVDISRGKLLVREILADIS</sequence>
<reference evidence="9 10" key="1">
    <citation type="submission" date="2024-11" db="EMBL/GenBank/DDBJ databases">
        <title>A near-complete genome assembly of Cinchona calisaya.</title>
        <authorList>
            <person name="Lian D.C."/>
            <person name="Zhao X.W."/>
            <person name="Wei L."/>
        </authorList>
    </citation>
    <scope>NUCLEOTIDE SEQUENCE [LARGE SCALE GENOMIC DNA]</scope>
    <source>
        <tissue evidence="9">Nenye</tissue>
    </source>
</reference>
<proteinExistence type="inferred from homology"/>
<evidence type="ECO:0000256" key="1">
    <source>
        <dbReference type="ARBA" id="ARBA00022527"/>
    </source>
</evidence>
<dbReference type="InterPro" id="IPR017441">
    <property type="entry name" value="Protein_kinase_ATP_BS"/>
</dbReference>
<dbReference type="PANTHER" id="PTHR27001:SF850">
    <property type="entry name" value="OS01G0267800 PROTEIN"/>
    <property type="match status" value="1"/>
</dbReference>
<keyword evidence="4" id="KW-0418">Kinase</keyword>
<name>A0ABD3B4Q3_9GENT</name>
<organism evidence="9 10">
    <name type="scientific">Cinchona calisaya</name>
    <dbReference type="NCBI Taxonomy" id="153742"/>
    <lineage>
        <taxon>Eukaryota</taxon>
        <taxon>Viridiplantae</taxon>
        <taxon>Streptophyta</taxon>
        <taxon>Embryophyta</taxon>
        <taxon>Tracheophyta</taxon>
        <taxon>Spermatophyta</taxon>
        <taxon>Magnoliopsida</taxon>
        <taxon>eudicotyledons</taxon>
        <taxon>Gunneridae</taxon>
        <taxon>Pentapetalae</taxon>
        <taxon>asterids</taxon>
        <taxon>lamiids</taxon>
        <taxon>Gentianales</taxon>
        <taxon>Rubiaceae</taxon>
        <taxon>Cinchonoideae</taxon>
        <taxon>Cinchoneae</taxon>
        <taxon>Cinchona</taxon>
    </lineage>
</organism>
<dbReference type="SUPFAM" id="SSF56112">
    <property type="entry name" value="Protein kinase-like (PK-like)"/>
    <property type="match status" value="1"/>
</dbReference>
<evidence type="ECO:0000256" key="4">
    <source>
        <dbReference type="ARBA" id="ARBA00022777"/>
    </source>
</evidence>
<dbReference type="AlphaFoldDB" id="A0ABD3B4Q3"/>
<evidence type="ECO:0000256" key="3">
    <source>
        <dbReference type="ARBA" id="ARBA00022741"/>
    </source>
</evidence>
<dbReference type="InterPro" id="IPR008271">
    <property type="entry name" value="Ser/Thr_kinase_AS"/>
</dbReference>
<dbReference type="PROSITE" id="PS50011">
    <property type="entry name" value="PROTEIN_KINASE_DOM"/>
    <property type="match status" value="1"/>
</dbReference>
<dbReference type="InterPro" id="IPR001245">
    <property type="entry name" value="Ser-Thr/Tyr_kinase_cat_dom"/>
</dbReference>
<dbReference type="Pfam" id="PF07714">
    <property type="entry name" value="PK_Tyr_Ser-Thr"/>
    <property type="match status" value="1"/>
</dbReference>
<comment type="caution">
    <text evidence="9">The sequence shown here is derived from an EMBL/GenBank/DDBJ whole genome shotgun (WGS) entry which is preliminary data.</text>
</comment>
<feature type="domain" description="Protein kinase" evidence="8">
    <location>
        <begin position="18"/>
        <end position="319"/>
    </location>
</feature>
<dbReference type="GO" id="GO:0005524">
    <property type="term" value="F:ATP binding"/>
    <property type="evidence" value="ECO:0007669"/>
    <property type="project" value="UniProtKB-UniRule"/>
</dbReference>
<feature type="binding site" evidence="6">
    <location>
        <position position="55"/>
    </location>
    <ligand>
        <name>ATP</name>
        <dbReference type="ChEBI" id="CHEBI:30616"/>
    </ligand>
</feature>
<accession>A0ABD3B4Q3</accession>
<evidence type="ECO:0000256" key="6">
    <source>
        <dbReference type="PROSITE-ProRule" id="PRU10141"/>
    </source>
</evidence>
<dbReference type="PROSITE" id="PS00107">
    <property type="entry name" value="PROTEIN_KINASE_ATP"/>
    <property type="match status" value="1"/>
</dbReference>
<keyword evidence="2" id="KW-0808">Transferase</keyword>
<evidence type="ECO:0000256" key="5">
    <source>
        <dbReference type="ARBA" id="ARBA00022840"/>
    </source>
</evidence>
<keyword evidence="5 6" id="KW-0067">ATP-binding</keyword>
<protein>
    <recommendedName>
        <fullName evidence="8">Protein kinase domain-containing protein</fullName>
    </recommendedName>
</protein>
<keyword evidence="3 6" id="KW-0547">Nucleotide-binding</keyword>
<dbReference type="PANTHER" id="PTHR27001">
    <property type="entry name" value="OS01G0253100 PROTEIN"/>
    <property type="match status" value="1"/>
</dbReference>
<dbReference type="PROSITE" id="PS00108">
    <property type="entry name" value="PROTEIN_KINASE_ST"/>
    <property type="match status" value="1"/>
</dbReference>
<dbReference type="InterPro" id="IPR000719">
    <property type="entry name" value="Prot_kinase_dom"/>
</dbReference>
<evidence type="ECO:0000259" key="8">
    <source>
        <dbReference type="PROSITE" id="PS50011"/>
    </source>
</evidence>
<dbReference type="EMBL" id="JBJUIK010000001">
    <property type="protein sequence ID" value="KAL3538522.1"/>
    <property type="molecule type" value="Genomic_DNA"/>
</dbReference>
<comment type="similarity">
    <text evidence="7">Belongs to the protein kinase superfamily.</text>
</comment>
<dbReference type="GO" id="GO:0004674">
    <property type="term" value="F:protein serine/threonine kinase activity"/>
    <property type="evidence" value="ECO:0007669"/>
    <property type="project" value="UniProtKB-KW"/>
</dbReference>
<evidence type="ECO:0000256" key="2">
    <source>
        <dbReference type="ARBA" id="ARBA00022679"/>
    </source>
</evidence>
<keyword evidence="1 7" id="KW-0723">Serine/threonine-protein kinase</keyword>
<dbReference type="SMART" id="SM00220">
    <property type="entry name" value="S_TKc"/>
    <property type="match status" value="1"/>
</dbReference>
<dbReference type="InterPro" id="IPR011009">
    <property type="entry name" value="Kinase-like_dom_sf"/>
</dbReference>
<evidence type="ECO:0000313" key="9">
    <source>
        <dbReference type="EMBL" id="KAL3538522.1"/>
    </source>
</evidence>
<gene>
    <name evidence="9" type="ORF">ACH5RR_001888</name>
</gene>
<dbReference type="Gene3D" id="3.30.200.20">
    <property type="entry name" value="Phosphorylase Kinase, domain 1"/>
    <property type="match status" value="1"/>
</dbReference>
<keyword evidence="10" id="KW-1185">Reference proteome</keyword>
<evidence type="ECO:0000256" key="7">
    <source>
        <dbReference type="RuleBase" id="RU000304"/>
    </source>
</evidence>
<dbReference type="Gene3D" id="1.10.510.10">
    <property type="entry name" value="Transferase(Phosphotransferase) domain 1"/>
    <property type="match status" value="1"/>
</dbReference>